<dbReference type="Proteomes" id="UP001432071">
    <property type="component" value="Chromosome"/>
</dbReference>
<name>A0ABZ1QYK8_9ACTN</name>
<organism evidence="4 5">
    <name type="scientific">Streptomyces bobili</name>
    <dbReference type="NCBI Taxonomy" id="67280"/>
    <lineage>
        <taxon>Bacteria</taxon>
        <taxon>Bacillati</taxon>
        <taxon>Actinomycetota</taxon>
        <taxon>Actinomycetes</taxon>
        <taxon>Kitasatosporales</taxon>
        <taxon>Streptomycetaceae</taxon>
        <taxon>Streptomyces</taxon>
    </lineage>
</organism>
<dbReference type="InterPro" id="IPR025711">
    <property type="entry name" value="PepSY"/>
</dbReference>
<protein>
    <submittedName>
        <fullName evidence="4">PepSY domain-containing protein</fullName>
    </submittedName>
</protein>
<dbReference type="Pfam" id="PF03413">
    <property type="entry name" value="PepSY"/>
    <property type="match status" value="1"/>
</dbReference>
<feature type="region of interest" description="Disordered" evidence="1">
    <location>
        <begin position="167"/>
        <end position="226"/>
    </location>
</feature>
<evidence type="ECO:0000256" key="2">
    <source>
        <dbReference type="SAM" id="SignalP"/>
    </source>
</evidence>
<feature type="domain" description="PepSY" evidence="3">
    <location>
        <begin position="62"/>
        <end position="121"/>
    </location>
</feature>
<evidence type="ECO:0000313" key="5">
    <source>
        <dbReference type="Proteomes" id="UP001432071"/>
    </source>
</evidence>
<reference evidence="4" key="1">
    <citation type="submission" date="2022-10" db="EMBL/GenBank/DDBJ databases">
        <title>The complete genomes of actinobacterial strains from the NBC collection.</title>
        <authorList>
            <person name="Joergensen T.S."/>
            <person name="Alvarez Arevalo M."/>
            <person name="Sterndorff E.B."/>
            <person name="Faurdal D."/>
            <person name="Vuksanovic O."/>
            <person name="Mourched A.-S."/>
            <person name="Charusanti P."/>
            <person name="Shaw S."/>
            <person name="Blin K."/>
            <person name="Weber T."/>
        </authorList>
    </citation>
    <scope>NUCLEOTIDE SEQUENCE</scope>
    <source>
        <strain evidence="4">NBC_00302</strain>
    </source>
</reference>
<feature type="compositionally biased region" description="Acidic residues" evidence="1">
    <location>
        <begin position="213"/>
        <end position="226"/>
    </location>
</feature>
<feature type="signal peptide" evidence="2">
    <location>
        <begin position="1"/>
        <end position="25"/>
    </location>
</feature>
<dbReference type="GeneID" id="93762079"/>
<feature type="compositionally biased region" description="Basic and acidic residues" evidence="1">
    <location>
        <begin position="197"/>
        <end position="212"/>
    </location>
</feature>
<evidence type="ECO:0000313" key="4">
    <source>
        <dbReference type="EMBL" id="WUN87108.1"/>
    </source>
</evidence>
<accession>A0ABZ1QYK8</accession>
<proteinExistence type="predicted"/>
<sequence length="226" mass="22795">MKRKLVIAAAVASVAIGAGTAAAFADDGARGTTADVRTVRPAAEAPGSATVTAAGAPGSTEVTAVEAIAAALKARPGTAVSADLDTEAGDDDRGWEIEILGTGTTSYEVLVDPATGRVLGTRTAGEGADDADDVREARALLKGSGVTAAEAAGTAATKGFVTSVDLDDDGAGAWDVETDGSSAKERDWNVALTDARLTTDRDDRHDDGRDDDGRDDDSQDETGDDD</sequence>
<dbReference type="RefSeq" id="WP_150472794.1">
    <property type="nucleotide sequence ID" value="NZ_CP108038.1"/>
</dbReference>
<gene>
    <name evidence="4" type="ORF">OHT53_13895</name>
</gene>
<keyword evidence="2" id="KW-0732">Signal</keyword>
<evidence type="ECO:0000259" key="3">
    <source>
        <dbReference type="Pfam" id="PF03413"/>
    </source>
</evidence>
<feature type="chain" id="PRO_5047431904" evidence="2">
    <location>
        <begin position="26"/>
        <end position="226"/>
    </location>
</feature>
<keyword evidence="5" id="KW-1185">Reference proteome</keyword>
<evidence type="ECO:0000256" key="1">
    <source>
        <dbReference type="SAM" id="MobiDB-lite"/>
    </source>
</evidence>
<dbReference type="Gene3D" id="3.10.450.40">
    <property type="match status" value="1"/>
</dbReference>
<dbReference type="EMBL" id="CP108038">
    <property type="protein sequence ID" value="WUN87108.1"/>
    <property type="molecule type" value="Genomic_DNA"/>
</dbReference>